<accession>A0A5F1YCY8</accession>
<reference evidence="5" key="1">
    <citation type="journal article" date="2019" name="PLoS Negl. Trop. Dis.">
        <title>Revisiting the worldwide diversity of Leptospira species in the environment.</title>
        <authorList>
            <person name="Vincent A.T."/>
            <person name="Schiettekatte O."/>
            <person name="Bourhy P."/>
            <person name="Veyrier F.J."/>
            <person name="Picardeau M."/>
        </authorList>
    </citation>
    <scope>NUCLEOTIDE SEQUENCE [LARGE SCALE GENOMIC DNA]</scope>
    <source>
        <strain evidence="5">201800299</strain>
    </source>
</reference>
<keyword evidence="1 2" id="KW-0443">Lipid metabolism</keyword>
<organism evidence="5 6">
    <name type="scientific">Leptospira gomenensis</name>
    <dbReference type="NCBI Taxonomy" id="2484974"/>
    <lineage>
        <taxon>Bacteria</taxon>
        <taxon>Pseudomonadati</taxon>
        <taxon>Spirochaetota</taxon>
        <taxon>Spirochaetia</taxon>
        <taxon>Leptospirales</taxon>
        <taxon>Leptospiraceae</taxon>
        <taxon>Leptospira</taxon>
    </lineage>
</organism>
<keyword evidence="6" id="KW-1185">Reference proteome</keyword>
<feature type="active site" description="Nucleophile" evidence="2">
    <location>
        <position position="48"/>
    </location>
</feature>
<dbReference type="EMBL" id="RQFA01000028">
    <property type="protein sequence ID" value="TGK35575.1"/>
    <property type="molecule type" value="Genomic_DNA"/>
</dbReference>
<evidence type="ECO:0000256" key="3">
    <source>
        <dbReference type="SAM" id="MobiDB-lite"/>
    </source>
</evidence>
<evidence type="ECO:0000313" key="5">
    <source>
        <dbReference type="EMBL" id="TGK35575.1"/>
    </source>
</evidence>
<name>A0A5F1YCY8_9LEPT</name>
<protein>
    <submittedName>
        <fullName evidence="5">Hydrolase</fullName>
    </submittedName>
</protein>
<feature type="short sequence motif" description="GXGXXG" evidence="2">
    <location>
        <begin position="17"/>
        <end position="22"/>
    </location>
</feature>
<sequence>MKIPEARGNKRALLVEGGGMKGAFAGGALHSLHTLVSPKHFDLVVAVSSGACSAAYYVTMPEPEPEKNLKTLAIWYFELAGRKLISPFHPFRGKTFLDQEYLVDDLFGKKYPLPAENFEKSGLPEFRVAVSNLQTRTIEYVRATSSNIFDLLKAATALPIATRGKHKVNGTTYADAAVLNPLPLEDLIEAGYKDITIVLNSPVERVSPPFGMFTSLLSFPKDWKMAKLMSRWHHHHFNIARAVAQKPPVGVKIHTISPEEPLPVTLVTTNGNKLREAVELGIRKGEEISRMLLKTFAPLRESKEGDSKRKSKTGTGAKTTKLVRPAPKRKKTVSKNKKSTQQTKPKTAKTKK</sequence>
<dbReference type="PROSITE" id="PS51635">
    <property type="entry name" value="PNPLA"/>
    <property type="match status" value="1"/>
</dbReference>
<evidence type="ECO:0000256" key="2">
    <source>
        <dbReference type="PROSITE-ProRule" id="PRU01161"/>
    </source>
</evidence>
<gene>
    <name evidence="5" type="ORF">EHQ17_06550</name>
</gene>
<dbReference type="InterPro" id="IPR016035">
    <property type="entry name" value="Acyl_Trfase/lysoPLipase"/>
</dbReference>
<dbReference type="SUPFAM" id="SSF52151">
    <property type="entry name" value="FabD/lysophospholipase-like"/>
    <property type="match status" value="1"/>
</dbReference>
<feature type="region of interest" description="Disordered" evidence="3">
    <location>
        <begin position="299"/>
        <end position="352"/>
    </location>
</feature>
<dbReference type="RefSeq" id="WP_135592609.1">
    <property type="nucleotide sequence ID" value="NZ_RQEZ01000107.1"/>
</dbReference>
<keyword evidence="2 5" id="KW-0378">Hydrolase</keyword>
<dbReference type="AlphaFoldDB" id="A0A5F1YCY8"/>
<dbReference type="Pfam" id="PF19890">
    <property type="entry name" value="DUF6363"/>
    <property type="match status" value="1"/>
</dbReference>
<evidence type="ECO:0000256" key="1">
    <source>
        <dbReference type="ARBA" id="ARBA00023098"/>
    </source>
</evidence>
<dbReference type="Gene3D" id="3.40.1090.10">
    <property type="entry name" value="Cytosolic phospholipase A2 catalytic domain"/>
    <property type="match status" value="1"/>
</dbReference>
<feature type="compositionally biased region" description="Basic residues" evidence="3">
    <location>
        <begin position="326"/>
        <end position="338"/>
    </location>
</feature>
<dbReference type="InterPro" id="IPR045943">
    <property type="entry name" value="DUF6363"/>
</dbReference>
<dbReference type="GO" id="GO:0016042">
    <property type="term" value="P:lipid catabolic process"/>
    <property type="evidence" value="ECO:0007669"/>
    <property type="project" value="UniProtKB-UniRule"/>
</dbReference>
<proteinExistence type="predicted"/>
<comment type="caution">
    <text evidence="2">Lacks conserved residue(s) required for the propagation of feature annotation.</text>
</comment>
<dbReference type="Pfam" id="PF01734">
    <property type="entry name" value="Patatin"/>
    <property type="match status" value="1"/>
</dbReference>
<evidence type="ECO:0000313" key="6">
    <source>
        <dbReference type="Proteomes" id="UP000298277"/>
    </source>
</evidence>
<dbReference type="OrthoDB" id="9802424at2"/>
<dbReference type="InterPro" id="IPR002641">
    <property type="entry name" value="PNPLA_dom"/>
</dbReference>
<dbReference type="GO" id="GO:0016787">
    <property type="term" value="F:hydrolase activity"/>
    <property type="evidence" value="ECO:0007669"/>
    <property type="project" value="UniProtKB-UniRule"/>
</dbReference>
<feature type="domain" description="PNPLA" evidence="4">
    <location>
        <begin position="13"/>
        <end position="188"/>
    </location>
</feature>
<evidence type="ECO:0000259" key="4">
    <source>
        <dbReference type="PROSITE" id="PS51635"/>
    </source>
</evidence>
<dbReference type="Proteomes" id="UP000298277">
    <property type="component" value="Unassembled WGS sequence"/>
</dbReference>
<comment type="caution">
    <text evidence="5">The sequence shown here is derived from an EMBL/GenBank/DDBJ whole genome shotgun (WGS) entry which is preliminary data.</text>
</comment>
<feature type="active site" description="Proton acceptor" evidence="2">
    <location>
        <position position="175"/>
    </location>
</feature>
<keyword evidence="2" id="KW-0442">Lipid degradation</keyword>